<dbReference type="GO" id="GO:0007051">
    <property type="term" value="P:spindle organization"/>
    <property type="evidence" value="ECO:0007669"/>
    <property type="project" value="InterPro"/>
</dbReference>
<name>A0A8B9W3L6_9AVES</name>
<evidence type="ECO:0000256" key="2">
    <source>
        <dbReference type="ARBA" id="ARBA00004300"/>
    </source>
</evidence>
<feature type="region of interest" description="Disordered" evidence="10">
    <location>
        <begin position="310"/>
        <end position="342"/>
    </location>
</feature>
<evidence type="ECO:0000256" key="7">
    <source>
        <dbReference type="ARBA" id="ARBA00023273"/>
    </source>
</evidence>
<reference evidence="11" key="1">
    <citation type="submission" date="2025-05" db="UniProtKB">
        <authorList>
            <consortium name="Ensembl"/>
        </authorList>
    </citation>
    <scope>IDENTIFICATION</scope>
</reference>
<sequence length="634" mass="68718">MRRGAGRGPGPGPGSGTGGLLRRLRDSETRRLELERKLVEYKKSDAYLIKIKYMKLKKYLEEIDERQKRALLRNQAILKELNQFEAHMKTSSSELIQKMEWYGREIKSVLSLQEGSLSARGDEEEYNKQNPWVVRPAGIHSGTAMSRGLYHPATIFMGRHMSAAWSMQQKASHAAESHSVPEPCSHRQAALSSDETGRCFPRVGSDMPCTNKPDKQDAKADVLVWEKMPITSGVALAESSMRSSLTNLTEHRNPAECRLLSSNRGSVESRTADLNSDISVEEEDVTREHLVASAEDKQPVPVAFVPEPGISEEDQESIPGPQDGLSNGQPSQAVSEDSSSEPLVCAGKGMLMAAGSRTWAGGTHPAEVFSPQPSSPCAAEEEPLGSLAADGFCSQASSLKEDDLEAGEAALCHQPKALLQSLRGGHPLPGNTLCAARGAGEQSRPDLPQDVDVLDVQDVLQIGPRNPMSSVAGHCSLLTEEVEAMFENLLVSGKEVPDDQAPPLLREVLPEEGCGDRSSIQSNESSYSLPSIPNDGGEIKQAKHAPQLDGTGKQGCDIGNDSSKRKESQEMCSERSSSSERSGDLSRTGIRKEFVTAIKSKAFWGISDVSSSESEAALHPQVHSTEADEFDFYD</sequence>
<dbReference type="AlphaFoldDB" id="A0A8B9W3L6"/>
<feature type="compositionally biased region" description="Gly residues" evidence="10">
    <location>
        <begin position="1"/>
        <end position="19"/>
    </location>
</feature>
<feature type="region of interest" description="Disordered" evidence="10">
    <location>
        <begin position="609"/>
        <end position="634"/>
    </location>
</feature>
<comment type="function">
    <text evidence="8">Centrosomal protein required for establishing a robust mitotic centrosome architecture that can endure the forces that converge on the centrosomes during spindle formation. Required for stabilizing the expanded pericentriolar material around the centriole.</text>
</comment>
<dbReference type="Ensembl" id="ENSAZOT00000032518.1">
    <property type="protein sequence ID" value="ENSAZOP00000030395.1"/>
    <property type="gene ID" value="ENSAZOG00000018926.1"/>
</dbReference>
<evidence type="ECO:0000256" key="6">
    <source>
        <dbReference type="ARBA" id="ARBA00023212"/>
    </source>
</evidence>
<evidence type="ECO:0000313" key="11">
    <source>
        <dbReference type="Ensembl" id="ENSAZOP00000030395.1"/>
    </source>
</evidence>
<evidence type="ECO:0000256" key="3">
    <source>
        <dbReference type="ARBA" id="ARBA00010767"/>
    </source>
</evidence>
<evidence type="ECO:0000313" key="12">
    <source>
        <dbReference type="Proteomes" id="UP000694549"/>
    </source>
</evidence>
<feature type="region of interest" description="Disordered" evidence="10">
    <location>
        <begin position="1"/>
        <end position="23"/>
    </location>
</feature>
<evidence type="ECO:0000256" key="1">
    <source>
        <dbReference type="ARBA" id="ARBA00004120"/>
    </source>
</evidence>
<comment type="similarity">
    <text evidence="3">Belongs to the kizuna family.</text>
</comment>
<keyword evidence="6" id="KW-0206">Cytoskeleton</keyword>
<feature type="compositionally biased region" description="Polar residues" evidence="10">
    <location>
        <begin position="518"/>
        <end position="531"/>
    </location>
</feature>
<feature type="compositionally biased region" description="Polar residues" evidence="10">
    <location>
        <begin position="324"/>
        <end position="341"/>
    </location>
</feature>
<evidence type="ECO:0000256" key="10">
    <source>
        <dbReference type="SAM" id="MobiDB-lite"/>
    </source>
</evidence>
<dbReference type="Proteomes" id="UP000694549">
    <property type="component" value="Unplaced"/>
</dbReference>
<keyword evidence="7" id="KW-0966">Cell projection</keyword>
<evidence type="ECO:0000256" key="4">
    <source>
        <dbReference type="ARBA" id="ARBA00013872"/>
    </source>
</evidence>
<dbReference type="PANTHER" id="PTHR16299:SF2">
    <property type="entry name" value="CENTROSOMAL PROTEIN KIZUNA"/>
    <property type="match status" value="1"/>
</dbReference>
<dbReference type="Ensembl" id="ENSAZOT00000032520.1">
    <property type="protein sequence ID" value="ENSAZOP00000030397.1"/>
    <property type="gene ID" value="ENSAZOG00000018926.1"/>
</dbReference>
<accession>A0A8B9W3L6</accession>
<keyword evidence="12" id="KW-1185">Reference proteome</keyword>
<comment type="subcellular location">
    <subcellularLocation>
        <location evidence="1">Cytoplasm</location>
        <location evidence="1">Cytoskeleton</location>
        <location evidence="1">Cilium basal body</location>
    </subcellularLocation>
    <subcellularLocation>
        <location evidence="2">Cytoplasm</location>
        <location evidence="2">Cytoskeleton</location>
        <location evidence="2">Microtubule organizing center</location>
        <location evidence="2">Centrosome</location>
    </subcellularLocation>
</comment>
<organism evidence="11 12">
    <name type="scientific">Anas zonorhyncha</name>
    <name type="common">Eastern spot-billed duck</name>
    <dbReference type="NCBI Taxonomy" id="75864"/>
    <lineage>
        <taxon>Eukaryota</taxon>
        <taxon>Metazoa</taxon>
        <taxon>Chordata</taxon>
        <taxon>Craniata</taxon>
        <taxon>Vertebrata</taxon>
        <taxon>Euteleostomi</taxon>
        <taxon>Archelosauria</taxon>
        <taxon>Archosauria</taxon>
        <taxon>Dinosauria</taxon>
        <taxon>Saurischia</taxon>
        <taxon>Theropoda</taxon>
        <taxon>Coelurosauria</taxon>
        <taxon>Aves</taxon>
        <taxon>Neognathae</taxon>
        <taxon>Galloanserae</taxon>
        <taxon>Anseriformes</taxon>
        <taxon>Anatidae</taxon>
        <taxon>Anatinae</taxon>
        <taxon>Anas</taxon>
    </lineage>
</organism>
<evidence type="ECO:0000256" key="8">
    <source>
        <dbReference type="ARBA" id="ARBA00024919"/>
    </source>
</evidence>
<protein>
    <recommendedName>
        <fullName evidence="4">Centrosomal protein kizuna</fullName>
    </recommendedName>
    <alternativeName>
        <fullName evidence="9">Polo-like kinase 1 substrate 1</fullName>
    </alternativeName>
</protein>
<proteinExistence type="inferred from homology"/>
<keyword evidence="5" id="KW-0963">Cytoplasm</keyword>
<evidence type="ECO:0000256" key="5">
    <source>
        <dbReference type="ARBA" id="ARBA00022490"/>
    </source>
</evidence>
<feature type="compositionally biased region" description="Basic and acidic residues" evidence="10">
    <location>
        <begin position="562"/>
        <end position="590"/>
    </location>
</feature>
<evidence type="ECO:0000256" key="9">
    <source>
        <dbReference type="ARBA" id="ARBA00031153"/>
    </source>
</evidence>
<feature type="region of interest" description="Disordered" evidence="10">
    <location>
        <begin position="511"/>
        <end position="590"/>
    </location>
</feature>
<dbReference type="GO" id="GO:0005813">
    <property type="term" value="C:centrosome"/>
    <property type="evidence" value="ECO:0007669"/>
    <property type="project" value="UniProtKB-SubCell"/>
</dbReference>
<dbReference type="PANTHER" id="PTHR16299">
    <property type="entry name" value="CENTROSOMAL PROTEIN KIZUNA"/>
    <property type="match status" value="1"/>
</dbReference>
<dbReference type="InterPro" id="IPR026742">
    <property type="entry name" value="Centrosomal_kizuma"/>
</dbReference>